<protein>
    <submittedName>
        <fullName evidence="2">Uncharacterized protein</fullName>
    </submittedName>
</protein>
<evidence type="ECO:0000313" key="3">
    <source>
        <dbReference type="Proteomes" id="UP000694415"/>
    </source>
</evidence>
<keyword evidence="3" id="KW-1185">Reference proteome</keyword>
<dbReference type="GeneTree" id="ENSGT01140000285183"/>
<accession>A0A8C6H4F6</accession>
<reference evidence="2" key="1">
    <citation type="submission" date="2025-08" db="UniProtKB">
        <authorList>
            <consortium name="Ensembl"/>
        </authorList>
    </citation>
    <scope>IDENTIFICATION</scope>
</reference>
<dbReference type="Ensembl" id="ENSMSIT00000020371.1">
    <property type="protein sequence ID" value="ENSMSIP00000016033.1"/>
    <property type="gene ID" value="ENSMSIG00000013810.1"/>
</dbReference>
<evidence type="ECO:0000256" key="1">
    <source>
        <dbReference type="SAM" id="MobiDB-lite"/>
    </source>
</evidence>
<reference evidence="2" key="2">
    <citation type="submission" date="2025-09" db="UniProtKB">
        <authorList>
            <consortium name="Ensembl"/>
        </authorList>
    </citation>
    <scope>IDENTIFICATION</scope>
</reference>
<proteinExistence type="predicted"/>
<sequence>MLSRWERFGRRVKSFDSAPTPSSSPRPPCPFPAVVVPWRAPVESRNMALGAI</sequence>
<dbReference type="AlphaFoldDB" id="A0A8C6H4F6"/>
<feature type="region of interest" description="Disordered" evidence="1">
    <location>
        <begin position="1"/>
        <end position="29"/>
    </location>
</feature>
<dbReference type="Proteomes" id="UP000694415">
    <property type="component" value="Unplaced"/>
</dbReference>
<evidence type="ECO:0000313" key="2">
    <source>
        <dbReference type="Ensembl" id="ENSMSIP00000016033.1"/>
    </source>
</evidence>
<organism evidence="2 3">
    <name type="scientific">Mus spicilegus</name>
    <name type="common">Mound-building mouse</name>
    <dbReference type="NCBI Taxonomy" id="10103"/>
    <lineage>
        <taxon>Eukaryota</taxon>
        <taxon>Metazoa</taxon>
        <taxon>Chordata</taxon>
        <taxon>Craniata</taxon>
        <taxon>Vertebrata</taxon>
        <taxon>Euteleostomi</taxon>
        <taxon>Mammalia</taxon>
        <taxon>Eutheria</taxon>
        <taxon>Euarchontoglires</taxon>
        <taxon>Glires</taxon>
        <taxon>Rodentia</taxon>
        <taxon>Myomorpha</taxon>
        <taxon>Muroidea</taxon>
        <taxon>Muridae</taxon>
        <taxon>Murinae</taxon>
        <taxon>Mus</taxon>
        <taxon>Mus</taxon>
    </lineage>
</organism>
<name>A0A8C6H4F6_MUSSI</name>